<dbReference type="InterPro" id="IPR003761">
    <property type="entry name" value="Exonuc_VII_S"/>
</dbReference>
<dbReference type="EC" id="3.1.11.6" evidence="6"/>
<comment type="catalytic activity">
    <reaction evidence="6">
        <text>Exonucleolytic cleavage in either 5'- to 3'- or 3'- to 5'-direction to yield nucleoside 5'-phosphates.</text>
        <dbReference type="EC" id="3.1.11.6"/>
    </reaction>
</comment>
<comment type="function">
    <text evidence="6">Bidirectionally degrades single-stranded DNA into large acid-insoluble oligonucleotides, which are then degraded further into small acid-soluble oligonucleotides.</text>
</comment>
<comment type="subunit">
    <text evidence="6">Heterooligomer composed of large and small subunits.</text>
</comment>
<comment type="subcellular location">
    <subcellularLocation>
        <location evidence="6">Cytoplasm</location>
    </subcellularLocation>
</comment>
<comment type="similarity">
    <text evidence="1 6">Belongs to the XseB family.</text>
</comment>
<dbReference type="NCBIfam" id="TIGR01280">
    <property type="entry name" value="xseB"/>
    <property type="match status" value="1"/>
</dbReference>
<gene>
    <name evidence="6 7" type="primary">xseB</name>
    <name evidence="7" type="ORF">GSM42_19060</name>
</gene>
<evidence type="ECO:0000256" key="2">
    <source>
        <dbReference type="ARBA" id="ARBA00022490"/>
    </source>
</evidence>
<evidence type="ECO:0000256" key="5">
    <source>
        <dbReference type="ARBA" id="ARBA00022839"/>
    </source>
</evidence>
<dbReference type="Pfam" id="PF02609">
    <property type="entry name" value="Exonuc_VII_S"/>
    <property type="match status" value="1"/>
</dbReference>
<keyword evidence="2 6" id="KW-0963">Cytoplasm</keyword>
<dbReference type="EMBL" id="WUUL01000019">
    <property type="protein sequence ID" value="MXQ55786.1"/>
    <property type="molecule type" value="Genomic_DNA"/>
</dbReference>
<evidence type="ECO:0000313" key="7">
    <source>
        <dbReference type="EMBL" id="MXQ55786.1"/>
    </source>
</evidence>
<dbReference type="RefSeq" id="WP_160803138.1">
    <property type="nucleotide sequence ID" value="NZ_WUUL01000019.1"/>
</dbReference>
<dbReference type="Proteomes" id="UP000430692">
    <property type="component" value="Unassembled WGS sequence"/>
</dbReference>
<evidence type="ECO:0000256" key="1">
    <source>
        <dbReference type="ARBA" id="ARBA00009998"/>
    </source>
</evidence>
<dbReference type="GO" id="GO:0008855">
    <property type="term" value="F:exodeoxyribonuclease VII activity"/>
    <property type="evidence" value="ECO:0007669"/>
    <property type="project" value="UniProtKB-UniRule"/>
</dbReference>
<protein>
    <recommendedName>
        <fullName evidence="6">Exodeoxyribonuclease 7 small subunit</fullName>
        <ecNumber evidence="6">3.1.11.6</ecNumber>
    </recommendedName>
    <alternativeName>
        <fullName evidence="6">Exodeoxyribonuclease VII small subunit</fullName>
        <shortName evidence="6">Exonuclease VII small subunit</shortName>
    </alternativeName>
</protein>
<organism evidence="7 8">
    <name type="scientific">Shimazuella alba</name>
    <dbReference type="NCBI Taxonomy" id="2690964"/>
    <lineage>
        <taxon>Bacteria</taxon>
        <taxon>Bacillati</taxon>
        <taxon>Bacillota</taxon>
        <taxon>Bacilli</taxon>
        <taxon>Bacillales</taxon>
        <taxon>Thermoactinomycetaceae</taxon>
        <taxon>Shimazuella</taxon>
    </lineage>
</organism>
<dbReference type="GO" id="GO:0009318">
    <property type="term" value="C:exodeoxyribonuclease VII complex"/>
    <property type="evidence" value="ECO:0007669"/>
    <property type="project" value="UniProtKB-UniRule"/>
</dbReference>
<name>A0A6I4W1E8_9BACL</name>
<evidence type="ECO:0000256" key="6">
    <source>
        <dbReference type="HAMAP-Rule" id="MF_00337"/>
    </source>
</evidence>
<evidence type="ECO:0000256" key="3">
    <source>
        <dbReference type="ARBA" id="ARBA00022722"/>
    </source>
</evidence>
<evidence type="ECO:0000313" key="8">
    <source>
        <dbReference type="Proteomes" id="UP000430692"/>
    </source>
</evidence>
<reference evidence="7 8" key="1">
    <citation type="submission" date="2019-12" db="EMBL/GenBank/DDBJ databases">
        <title>Whole-genome analyses of novel actinobacteria.</title>
        <authorList>
            <person name="Sahin N."/>
            <person name="Saygin H."/>
        </authorList>
    </citation>
    <scope>NUCLEOTIDE SEQUENCE [LARGE SCALE GENOMIC DNA]</scope>
    <source>
        <strain evidence="7 8">KC615</strain>
    </source>
</reference>
<dbReference type="PANTHER" id="PTHR34137">
    <property type="entry name" value="EXODEOXYRIBONUCLEASE 7 SMALL SUBUNIT"/>
    <property type="match status" value="1"/>
</dbReference>
<keyword evidence="8" id="KW-1185">Reference proteome</keyword>
<keyword evidence="5 6" id="KW-0269">Exonuclease</keyword>
<evidence type="ECO:0000256" key="4">
    <source>
        <dbReference type="ARBA" id="ARBA00022801"/>
    </source>
</evidence>
<dbReference type="AlphaFoldDB" id="A0A6I4W1E8"/>
<accession>A0A6I4W1E8</accession>
<dbReference type="PANTHER" id="PTHR34137:SF1">
    <property type="entry name" value="EXODEOXYRIBONUCLEASE 7 SMALL SUBUNIT"/>
    <property type="match status" value="1"/>
</dbReference>
<sequence length="78" mass="9057">MNDLTFERAMERLEEVVAQLEQGDIPLEEAIQLYGEGTKLAGICRKKLDWAEQQVEILVEENGDWSKKPFHPIREENT</sequence>
<comment type="caution">
    <text evidence="7">The sequence shown here is derived from an EMBL/GenBank/DDBJ whole genome shotgun (WGS) entry which is preliminary data.</text>
</comment>
<dbReference type="Gene3D" id="1.10.287.1040">
    <property type="entry name" value="Exonuclease VII, small subunit"/>
    <property type="match status" value="1"/>
</dbReference>
<keyword evidence="3 6" id="KW-0540">Nuclease</keyword>
<proteinExistence type="inferred from homology"/>
<dbReference type="HAMAP" id="MF_00337">
    <property type="entry name" value="Exonuc_7_S"/>
    <property type="match status" value="1"/>
</dbReference>
<keyword evidence="4 6" id="KW-0378">Hydrolase</keyword>
<dbReference type="GO" id="GO:0005829">
    <property type="term" value="C:cytosol"/>
    <property type="evidence" value="ECO:0007669"/>
    <property type="project" value="TreeGrafter"/>
</dbReference>
<dbReference type="InterPro" id="IPR037004">
    <property type="entry name" value="Exonuc_VII_ssu_sf"/>
</dbReference>
<dbReference type="SUPFAM" id="SSF116842">
    <property type="entry name" value="XseB-like"/>
    <property type="match status" value="1"/>
</dbReference>
<dbReference type="GO" id="GO:0006308">
    <property type="term" value="P:DNA catabolic process"/>
    <property type="evidence" value="ECO:0007669"/>
    <property type="project" value="UniProtKB-UniRule"/>
</dbReference>